<keyword evidence="2" id="KW-0805">Transcription regulation</keyword>
<dbReference type="RefSeq" id="XP_005646778.1">
    <property type="nucleotide sequence ID" value="XM_005646721.1"/>
</dbReference>
<dbReference type="OrthoDB" id="25391at2759"/>
<evidence type="ECO:0000313" key="6">
    <source>
        <dbReference type="Proteomes" id="UP000007264"/>
    </source>
</evidence>
<comment type="similarity">
    <text evidence="1">Belongs to the CNOT2/3/5 family.</text>
</comment>
<dbReference type="eggNOG" id="KOG2151">
    <property type="taxonomic scope" value="Eukaryota"/>
</dbReference>
<name>I0YV15_COCSC</name>
<dbReference type="GO" id="GO:0030015">
    <property type="term" value="C:CCR4-NOT core complex"/>
    <property type="evidence" value="ECO:0007669"/>
    <property type="project" value="InterPro"/>
</dbReference>
<feature type="non-terminal residue" evidence="5">
    <location>
        <position position="168"/>
    </location>
</feature>
<dbReference type="InterPro" id="IPR038635">
    <property type="entry name" value="CCR4-NOT_su2/3/5_C_sf"/>
</dbReference>
<dbReference type="GO" id="GO:0006355">
    <property type="term" value="P:regulation of DNA-templated transcription"/>
    <property type="evidence" value="ECO:0007669"/>
    <property type="project" value="InterPro"/>
</dbReference>
<keyword evidence="6" id="KW-1185">Reference proteome</keyword>
<evidence type="ECO:0000256" key="3">
    <source>
        <dbReference type="ARBA" id="ARBA00023163"/>
    </source>
</evidence>
<reference evidence="5 6" key="1">
    <citation type="journal article" date="2012" name="Genome Biol.">
        <title>The genome of the polar eukaryotic microalga coccomyxa subellipsoidea reveals traits of cold adaptation.</title>
        <authorList>
            <person name="Blanc G."/>
            <person name="Agarkova I."/>
            <person name="Grimwood J."/>
            <person name="Kuo A."/>
            <person name="Brueggeman A."/>
            <person name="Dunigan D."/>
            <person name="Gurnon J."/>
            <person name="Ladunga I."/>
            <person name="Lindquist E."/>
            <person name="Lucas S."/>
            <person name="Pangilinan J."/>
            <person name="Proschold T."/>
            <person name="Salamov A."/>
            <person name="Schmutz J."/>
            <person name="Weeks D."/>
            <person name="Yamada T."/>
            <person name="Claverie J.M."/>
            <person name="Grigoriev I."/>
            <person name="Van Etten J."/>
            <person name="Lomsadze A."/>
            <person name="Borodovsky M."/>
        </authorList>
    </citation>
    <scope>NUCLEOTIDE SEQUENCE [LARGE SCALE GENOMIC DNA]</scope>
    <source>
        <strain evidence="5 6">C-169</strain>
    </source>
</reference>
<dbReference type="STRING" id="574566.I0YV15"/>
<comment type="caution">
    <text evidence="5">The sequence shown here is derived from an EMBL/GenBank/DDBJ whole genome shotgun (WGS) entry which is preliminary data.</text>
</comment>
<dbReference type="InterPro" id="IPR040168">
    <property type="entry name" value="Not2/3/5"/>
</dbReference>
<sequence length="168" mass="19364">DRFGLLGLLGVIRMSDPDLTTLALGTDLTGLGLHLNSPENVYKTFASPWAEAPLRPEPDFKVPECYRHAPPRLQAGYFTKFAQETLFYIFYSMPGDEAQLFAADELQHRGWAYHKEFKVWLTAIQGVEPQQKNDQMERSSYYVFDTATWEAVRKDNFVLHYDAIERLP</sequence>
<keyword evidence="3" id="KW-0804">Transcription</keyword>
<dbReference type="KEGG" id="csl:COCSUDRAFT_8819"/>
<evidence type="ECO:0000313" key="5">
    <source>
        <dbReference type="EMBL" id="EIE22234.1"/>
    </source>
</evidence>
<evidence type="ECO:0000256" key="2">
    <source>
        <dbReference type="ARBA" id="ARBA00023015"/>
    </source>
</evidence>
<accession>I0YV15</accession>
<protein>
    <recommendedName>
        <fullName evidence="4">NOT2/NOT3/NOT5 C-terminal domain-containing protein</fullName>
    </recommendedName>
</protein>
<dbReference type="Pfam" id="PF04153">
    <property type="entry name" value="NOT2_3_5_C"/>
    <property type="match status" value="1"/>
</dbReference>
<dbReference type="Proteomes" id="UP000007264">
    <property type="component" value="Unassembled WGS sequence"/>
</dbReference>
<dbReference type="PANTHER" id="PTHR23326">
    <property type="entry name" value="CCR4 NOT-RELATED"/>
    <property type="match status" value="1"/>
</dbReference>
<feature type="domain" description="NOT2/NOT3/NOT5 C-terminal" evidence="4">
    <location>
        <begin position="42"/>
        <end position="163"/>
    </location>
</feature>
<evidence type="ECO:0000256" key="1">
    <source>
        <dbReference type="ARBA" id="ARBA00007682"/>
    </source>
</evidence>
<gene>
    <name evidence="5" type="ORF">COCSUDRAFT_8819</name>
</gene>
<feature type="non-terminal residue" evidence="5">
    <location>
        <position position="1"/>
    </location>
</feature>
<dbReference type="GeneID" id="17040220"/>
<dbReference type="Gene3D" id="2.30.30.1020">
    <property type="entry name" value="CCR4-NOT complex subunit 2/3/5, C-terminal domain"/>
    <property type="match status" value="1"/>
</dbReference>
<proteinExistence type="inferred from homology"/>
<dbReference type="InterPro" id="IPR007282">
    <property type="entry name" value="NOT2/3/5_C"/>
</dbReference>
<organism evidence="5 6">
    <name type="scientific">Coccomyxa subellipsoidea (strain C-169)</name>
    <name type="common">Green microalga</name>
    <dbReference type="NCBI Taxonomy" id="574566"/>
    <lineage>
        <taxon>Eukaryota</taxon>
        <taxon>Viridiplantae</taxon>
        <taxon>Chlorophyta</taxon>
        <taxon>core chlorophytes</taxon>
        <taxon>Trebouxiophyceae</taxon>
        <taxon>Trebouxiophyceae incertae sedis</taxon>
        <taxon>Coccomyxaceae</taxon>
        <taxon>Coccomyxa</taxon>
        <taxon>Coccomyxa subellipsoidea</taxon>
    </lineage>
</organism>
<evidence type="ECO:0000259" key="4">
    <source>
        <dbReference type="Pfam" id="PF04153"/>
    </source>
</evidence>
<dbReference type="AlphaFoldDB" id="I0YV15"/>
<dbReference type="EMBL" id="AGSI01000010">
    <property type="protein sequence ID" value="EIE22234.1"/>
    <property type="molecule type" value="Genomic_DNA"/>
</dbReference>